<evidence type="ECO:0000313" key="9">
    <source>
        <dbReference type="Proteomes" id="UP001589610"/>
    </source>
</evidence>
<dbReference type="CDD" id="cd24067">
    <property type="entry name" value="ASKHA_NBD_ROK_BsFRK-like"/>
    <property type="match status" value="1"/>
</dbReference>
<keyword evidence="9" id="KW-1185">Reference proteome</keyword>
<dbReference type="PANTHER" id="PTHR42742:SF3">
    <property type="entry name" value="FRUCTOKINASE"/>
    <property type="match status" value="1"/>
</dbReference>
<dbReference type="EMBL" id="JBHMBS010000040">
    <property type="protein sequence ID" value="MFB9681851.1"/>
    <property type="molecule type" value="Genomic_DNA"/>
</dbReference>
<evidence type="ECO:0000256" key="6">
    <source>
        <dbReference type="ARBA" id="ARBA00038887"/>
    </source>
</evidence>
<evidence type="ECO:0000256" key="2">
    <source>
        <dbReference type="ARBA" id="ARBA00006479"/>
    </source>
</evidence>
<dbReference type="InterPro" id="IPR051804">
    <property type="entry name" value="Carb_Metab_Reg_Kinase/Isom"/>
</dbReference>
<evidence type="ECO:0000256" key="3">
    <source>
        <dbReference type="ARBA" id="ARBA00022723"/>
    </source>
</evidence>
<dbReference type="InterPro" id="IPR049874">
    <property type="entry name" value="ROK_cs"/>
</dbReference>
<dbReference type="EC" id="2.7.1.4" evidence="6"/>
<dbReference type="InterPro" id="IPR000600">
    <property type="entry name" value="ROK"/>
</dbReference>
<keyword evidence="3" id="KW-0479">Metal-binding</keyword>
<evidence type="ECO:0000256" key="4">
    <source>
        <dbReference type="ARBA" id="ARBA00022833"/>
    </source>
</evidence>
<comment type="caution">
    <text evidence="8">The sequence shown here is derived from an EMBL/GenBank/DDBJ whole genome shotgun (WGS) entry which is preliminary data.</text>
</comment>
<comment type="similarity">
    <text evidence="2">Belongs to the ROK (NagC/XylR) family.</text>
</comment>
<dbReference type="PROSITE" id="PS01125">
    <property type="entry name" value="ROK"/>
    <property type="match status" value="1"/>
</dbReference>
<comment type="cofactor">
    <cofactor evidence="1">
        <name>Mg(2+)</name>
        <dbReference type="ChEBI" id="CHEBI:18420"/>
    </cofactor>
</comment>
<comment type="catalytic activity">
    <reaction evidence="7">
        <text>D-fructose + ATP = D-fructose 6-phosphate + ADP + H(+)</text>
        <dbReference type="Rhea" id="RHEA:16125"/>
        <dbReference type="ChEBI" id="CHEBI:15378"/>
        <dbReference type="ChEBI" id="CHEBI:30616"/>
        <dbReference type="ChEBI" id="CHEBI:37721"/>
        <dbReference type="ChEBI" id="CHEBI:61527"/>
        <dbReference type="ChEBI" id="CHEBI:456216"/>
        <dbReference type="EC" id="2.7.1.4"/>
    </reaction>
</comment>
<gene>
    <name evidence="8" type="ORF">ACFFRH_40805</name>
</gene>
<evidence type="ECO:0000256" key="1">
    <source>
        <dbReference type="ARBA" id="ARBA00001946"/>
    </source>
</evidence>
<dbReference type="Gene3D" id="3.30.420.40">
    <property type="match status" value="2"/>
</dbReference>
<proteinExistence type="inferred from homology"/>
<evidence type="ECO:0000313" key="8">
    <source>
        <dbReference type="EMBL" id="MFB9681851.1"/>
    </source>
</evidence>
<keyword evidence="4" id="KW-0862">Zinc</keyword>
<dbReference type="RefSeq" id="WP_386163202.1">
    <property type="nucleotide sequence ID" value="NZ_JBHMBS010000040.1"/>
</dbReference>
<reference evidence="8 9" key="1">
    <citation type="submission" date="2024-09" db="EMBL/GenBank/DDBJ databases">
        <authorList>
            <person name="Sun Q."/>
            <person name="Mori K."/>
        </authorList>
    </citation>
    <scope>NUCLEOTIDE SEQUENCE [LARGE SCALE GENOMIC DNA]</scope>
    <source>
        <strain evidence="8 9">JCM 3028</strain>
    </source>
</reference>
<dbReference type="Proteomes" id="UP001589610">
    <property type="component" value="Unassembled WGS sequence"/>
</dbReference>
<accession>A0ABV5TSM4</accession>
<evidence type="ECO:0000256" key="7">
    <source>
        <dbReference type="ARBA" id="ARBA00048451"/>
    </source>
</evidence>
<evidence type="ECO:0000256" key="5">
    <source>
        <dbReference type="ARBA" id="ARBA00022842"/>
    </source>
</evidence>
<name>A0ABV5TSM4_9ACTN</name>
<organism evidence="8 9">
    <name type="scientific">Streptosporangium vulgare</name>
    <dbReference type="NCBI Taxonomy" id="46190"/>
    <lineage>
        <taxon>Bacteria</taxon>
        <taxon>Bacillati</taxon>
        <taxon>Actinomycetota</taxon>
        <taxon>Actinomycetes</taxon>
        <taxon>Streptosporangiales</taxon>
        <taxon>Streptosporangiaceae</taxon>
        <taxon>Streptosporangium</taxon>
    </lineage>
</organism>
<dbReference type="Pfam" id="PF00480">
    <property type="entry name" value="ROK"/>
    <property type="match status" value="1"/>
</dbReference>
<sequence>MSATPPLYGGIEAGGTKWVCAVADAEGRIIATTVIPTTTPRTTIAGAVRFFQEHRTLTAIGVGSFGPLDLRTGSPAYGHITATPKPGWAHTDVVSPLRSALRVPVGLDTDVNAAALGEWRRGAGRGLETLAYMTVGTGIGVGAVANGRLLHGLLHPEFGHIRVPHDRTRDPFAGSCPFHGDCLEGLASGEAMRRRWGRRAEELDDPGAWELEAEYLAHAVMNLTYTLSPERIVIGGGVAKHPGLMARIRARALDLAAGYPAIPELTDPAAMDGYVVGPSLGDHSGITGAVELGVRRLALA</sequence>
<keyword evidence="5" id="KW-0460">Magnesium</keyword>
<dbReference type="InterPro" id="IPR043129">
    <property type="entry name" value="ATPase_NBD"/>
</dbReference>
<dbReference type="PANTHER" id="PTHR42742">
    <property type="entry name" value="TRANSCRIPTIONAL REPRESSOR MPRA"/>
    <property type="match status" value="1"/>
</dbReference>
<protein>
    <recommendedName>
        <fullName evidence="6">fructokinase</fullName>
        <ecNumber evidence="6">2.7.1.4</ecNumber>
    </recommendedName>
</protein>
<dbReference type="SUPFAM" id="SSF53067">
    <property type="entry name" value="Actin-like ATPase domain"/>
    <property type="match status" value="1"/>
</dbReference>